<dbReference type="EMBL" id="CP022572">
    <property type="protein sequence ID" value="AZU61830.1"/>
    <property type="molecule type" value="Genomic_DNA"/>
</dbReference>
<proteinExistence type="predicted"/>
<feature type="transmembrane region" description="Helical" evidence="6">
    <location>
        <begin position="360"/>
        <end position="379"/>
    </location>
</feature>
<name>A0A3T0HXH0_9BACI</name>
<dbReference type="InterPro" id="IPR020846">
    <property type="entry name" value="MFS_dom"/>
</dbReference>
<accession>A0A3T0HXH0</accession>
<feature type="domain" description="Major facilitator superfamily (MFS) profile" evidence="7">
    <location>
        <begin position="236"/>
        <end position="424"/>
    </location>
</feature>
<dbReference type="PROSITE" id="PS50850">
    <property type="entry name" value="MFS"/>
    <property type="match status" value="1"/>
</dbReference>
<feature type="transmembrane region" description="Helical" evidence="6">
    <location>
        <begin position="391"/>
        <end position="410"/>
    </location>
</feature>
<dbReference type="RefSeq" id="WP_127486585.1">
    <property type="nucleotide sequence ID" value="NZ_CP022572.1"/>
</dbReference>
<protein>
    <submittedName>
        <fullName evidence="8">MFS transporter</fullName>
    </submittedName>
</protein>
<feature type="transmembrane region" description="Helical" evidence="6">
    <location>
        <begin position="12"/>
        <end position="34"/>
    </location>
</feature>
<dbReference type="InterPro" id="IPR024671">
    <property type="entry name" value="Atg22-like"/>
</dbReference>
<keyword evidence="5 6" id="KW-0472">Membrane</keyword>
<evidence type="ECO:0000256" key="4">
    <source>
        <dbReference type="ARBA" id="ARBA00022989"/>
    </source>
</evidence>
<feature type="transmembrane region" description="Helical" evidence="6">
    <location>
        <begin position="148"/>
        <end position="168"/>
    </location>
</feature>
<dbReference type="GO" id="GO:0022857">
    <property type="term" value="F:transmembrane transporter activity"/>
    <property type="evidence" value="ECO:0007669"/>
    <property type="project" value="InterPro"/>
</dbReference>
<organism evidence="8 9">
    <name type="scientific">Neobacillus mesonae</name>
    <dbReference type="NCBI Taxonomy" id="1193713"/>
    <lineage>
        <taxon>Bacteria</taxon>
        <taxon>Bacillati</taxon>
        <taxon>Bacillota</taxon>
        <taxon>Bacilli</taxon>
        <taxon>Bacillales</taxon>
        <taxon>Bacillaceae</taxon>
        <taxon>Neobacillus</taxon>
    </lineage>
</organism>
<evidence type="ECO:0000256" key="5">
    <source>
        <dbReference type="ARBA" id="ARBA00023136"/>
    </source>
</evidence>
<dbReference type="PANTHER" id="PTHR23519">
    <property type="entry name" value="AUTOPHAGY-RELATED PROTEIN 22"/>
    <property type="match status" value="1"/>
</dbReference>
<keyword evidence="2" id="KW-0813">Transport</keyword>
<dbReference type="Gene3D" id="1.20.1250.20">
    <property type="entry name" value="MFS general substrate transporter like domains"/>
    <property type="match status" value="2"/>
</dbReference>
<dbReference type="Pfam" id="PF11700">
    <property type="entry name" value="ATG22"/>
    <property type="match status" value="1"/>
</dbReference>
<evidence type="ECO:0000259" key="7">
    <source>
        <dbReference type="PROSITE" id="PS50850"/>
    </source>
</evidence>
<keyword evidence="4 6" id="KW-1133">Transmembrane helix</keyword>
<dbReference type="PANTHER" id="PTHR23519:SF1">
    <property type="entry name" value="AUTOPHAGY-RELATED PROTEIN 22"/>
    <property type="match status" value="1"/>
</dbReference>
<evidence type="ECO:0000256" key="6">
    <source>
        <dbReference type="SAM" id="Phobius"/>
    </source>
</evidence>
<feature type="transmembrane region" description="Helical" evidence="6">
    <location>
        <begin position="237"/>
        <end position="260"/>
    </location>
</feature>
<feature type="transmembrane region" description="Helical" evidence="6">
    <location>
        <begin position="54"/>
        <end position="76"/>
    </location>
</feature>
<dbReference type="Proteomes" id="UP000282892">
    <property type="component" value="Chromosome"/>
</dbReference>
<keyword evidence="9" id="KW-1185">Reference proteome</keyword>
<comment type="subcellular location">
    <subcellularLocation>
        <location evidence="1">Cell membrane</location>
        <topology evidence="1">Multi-pass membrane protein</topology>
    </subcellularLocation>
</comment>
<dbReference type="SUPFAM" id="SSF103473">
    <property type="entry name" value="MFS general substrate transporter"/>
    <property type="match status" value="1"/>
</dbReference>
<keyword evidence="3 6" id="KW-0812">Transmembrane</keyword>
<evidence type="ECO:0000256" key="1">
    <source>
        <dbReference type="ARBA" id="ARBA00004651"/>
    </source>
</evidence>
<reference evidence="8 9" key="1">
    <citation type="submission" date="2017-07" db="EMBL/GenBank/DDBJ databases">
        <title>The complete genome sequence of Bacillus mesonae strain H20-5, an efficient strain improving plant abiotic stress resistance.</title>
        <authorList>
            <person name="Kim S.Y."/>
            <person name="Song H."/>
            <person name="Sang M.K."/>
            <person name="Weon H.-Y."/>
            <person name="Song J."/>
        </authorList>
    </citation>
    <scope>NUCLEOTIDE SEQUENCE [LARGE SCALE GENOMIC DNA]</scope>
    <source>
        <strain evidence="8 9">H20-5</strain>
    </source>
</reference>
<evidence type="ECO:0000256" key="3">
    <source>
        <dbReference type="ARBA" id="ARBA00022692"/>
    </source>
</evidence>
<gene>
    <name evidence="8" type="ORF">CHR53_11360</name>
</gene>
<dbReference type="OrthoDB" id="9768783at2"/>
<feature type="transmembrane region" description="Helical" evidence="6">
    <location>
        <begin position="107"/>
        <end position="127"/>
    </location>
</feature>
<dbReference type="InterPro" id="IPR050495">
    <property type="entry name" value="ATG22/LtaA_families"/>
</dbReference>
<evidence type="ECO:0000313" key="9">
    <source>
        <dbReference type="Proteomes" id="UP000282892"/>
    </source>
</evidence>
<dbReference type="KEGG" id="nmk:CHR53_11360"/>
<sequence length="424" mass="47299">MSRMSKQEKSWVFYDWANSAYSILITTAVFPLYFKAAATDAGVSATTSTAYWGYANSFATLLISICAPVLGSIADFKGFKKRFFTFFFALGIIFTFLLAVVPSSQWLFLLICYMLTVIGFGGTNIFYDAFLVDVTTEERMNRISSNGFAMGYIGSTIPFILGIALIILSQQHILPISVSTASQLAFAITALWWGLFTIPMLKNVNQIYYKERVPNPISNSFKQLFQTFKKINLYRPLFLFLLAYFFYIDGVNTIITMSTAYGSDLGIDSTNLLIILFVTQVVAAPFAYLYGKLADKFQAKRMLLVGIIIYIIICSYAYFLKTVLDFWILAMLVASSQGGIQALSRSYFAKLVPKENANEFFGFYSIFYKFAAILGPFLVGVTAQTTGNTNSGVFSLIILFIIGAVILLRVPETTEIPHSNSISQ</sequence>
<evidence type="ECO:0000313" key="8">
    <source>
        <dbReference type="EMBL" id="AZU61830.1"/>
    </source>
</evidence>
<feature type="transmembrane region" description="Helical" evidence="6">
    <location>
        <begin position="326"/>
        <end position="348"/>
    </location>
</feature>
<evidence type="ECO:0000256" key="2">
    <source>
        <dbReference type="ARBA" id="ARBA00022448"/>
    </source>
</evidence>
<feature type="transmembrane region" description="Helical" evidence="6">
    <location>
        <begin position="180"/>
        <end position="201"/>
    </location>
</feature>
<dbReference type="InterPro" id="IPR036259">
    <property type="entry name" value="MFS_trans_sf"/>
</dbReference>
<dbReference type="AlphaFoldDB" id="A0A3T0HXH0"/>
<feature type="transmembrane region" description="Helical" evidence="6">
    <location>
        <begin position="302"/>
        <end position="320"/>
    </location>
</feature>
<feature type="transmembrane region" description="Helical" evidence="6">
    <location>
        <begin position="83"/>
        <end position="101"/>
    </location>
</feature>
<feature type="transmembrane region" description="Helical" evidence="6">
    <location>
        <begin position="272"/>
        <end position="290"/>
    </location>
</feature>
<dbReference type="GO" id="GO:0005886">
    <property type="term" value="C:plasma membrane"/>
    <property type="evidence" value="ECO:0007669"/>
    <property type="project" value="UniProtKB-SubCell"/>
</dbReference>